<dbReference type="AlphaFoldDB" id="A0A562TTC9"/>
<protein>
    <submittedName>
        <fullName evidence="1">Bacteriocin resistance YdeI/OmpD-like protein</fullName>
    </submittedName>
</protein>
<comment type="caution">
    <text evidence="1">The sequence shown here is derived from an EMBL/GenBank/DDBJ whole genome shotgun (WGS) entry which is preliminary data.</text>
</comment>
<organism evidence="1 2">
    <name type="scientific">Mucilaginibacter frigoritolerans</name>
    <dbReference type="NCBI Taxonomy" id="652788"/>
    <lineage>
        <taxon>Bacteria</taxon>
        <taxon>Pseudomonadati</taxon>
        <taxon>Bacteroidota</taxon>
        <taxon>Sphingobacteriia</taxon>
        <taxon>Sphingobacteriales</taxon>
        <taxon>Sphingobacteriaceae</taxon>
        <taxon>Mucilaginibacter</taxon>
    </lineage>
</organism>
<accession>A0A562TTC9</accession>
<dbReference type="RefSeq" id="WP_144915011.1">
    <property type="nucleotide sequence ID" value="NZ_VLLI01000012.1"/>
</dbReference>
<evidence type="ECO:0000313" key="2">
    <source>
        <dbReference type="Proteomes" id="UP000317010"/>
    </source>
</evidence>
<dbReference type="EMBL" id="VLLI01000012">
    <property type="protein sequence ID" value="TWI96693.1"/>
    <property type="molecule type" value="Genomic_DNA"/>
</dbReference>
<evidence type="ECO:0000313" key="1">
    <source>
        <dbReference type="EMBL" id="TWI96693.1"/>
    </source>
</evidence>
<proteinExistence type="predicted"/>
<dbReference type="Pfam" id="PF13376">
    <property type="entry name" value="OmdA"/>
    <property type="match status" value="1"/>
</dbReference>
<name>A0A562TTC9_9SPHI</name>
<sequence>MNQVAKKLYIKSGQRWLFYNAPDNYLPIIAPLPDGVTTSFTPTDNFDGIQLFVLNSLQLMNSLKVIVPLLKAETVFWLTYPKKSSGIESDLEMMGNWDEPAKYGLRVVSTVSINETWTALRFRMEGLSKLSETRNAAIKTNEYSAYINVEKKLITLPQEMEEVLCKSSAAMSFYQSLSYSNKKEYVIWILSAKLANTKTDRLEKLIDKLLAGKKNPSEK</sequence>
<dbReference type="Proteomes" id="UP000317010">
    <property type="component" value="Unassembled WGS sequence"/>
</dbReference>
<reference evidence="1 2" key="1">
    <citation type="submission" date="2019-07" db="EMBL/GenBank/DDBJ databases">
        <title>Genomic Encyclopedia of Archaeal and Bacterial Type Strains, Phase II (KMG-II): from individual species to whole genera.</title>
        <authorList>
            <person name="Goeker M."/>
        </authorList>
    </citation>
    <scope>NUCLEOTIDE SEQUENCE [LARGE SCALE GENOMIC DNA]</scope>
    <source>
        <strain evidence="1 2">ATCC BAA-1854</strain>
    </source>
</reference>
<gene>
    <name evidence="1" type="ORF">JN11_03805</name>
</gene>
<keyword evidence="2" id="KW-1185">Reference proteome</keyword>
<dbReference type="OrthoDB" id="9800461at2"/>